<evidence type="ECO:0000259" key="14">
    <source>
        <dbReference type="Pfam" id="PF02771"/>
    </source>
</evidence>
<evidence type="ECO:0000259" key="12">
    <source>
        <dbReference type="Pfam" id="PF00441"/>
    </source>
</evidence>
<feature type="domain" description="Acetyl-CoA dehydrogenase-like C-terminal" evidence="15">
    <location>
        <begin position="463"/>
        <end position="586"/>
    </location>
</feature>
<dbReference type="InterPro" id="IPR013786">
    <property type="entry name" value="AcylCoA_DH/ox_N"/>
</dbReference>
<keyword evidence="11" id="KW-1133">Transmembrane helix</keyword>
<evidence type="ECO:0000256" key="8">
    <source>
        <dbReference type="ARBA" id="ARBA00066694"/>
    </source>
</evidence>
<dbReference type="Pfam" id="PF02770">
    <property type="entry name" value="Acyl-CoA_dh_M"/>
    <property type="match status" value="1"/>
</dbReference>
<evidence type="ECO:0000256" key="6">
    <source>
        <dbReference type="ARBA" id="ARBA00051388"/>
    </source>
</evidence>
<evidence type="ECO:0000256" key="9">
    <source>
        <dbReference type="ARBA" id="ARBA00069043"/>
    </source>
</evidence>
<comment type="caution">
    <text evidence="16">The sequence shown here is derived from an EMBL/GenBank/DDBJ whole genome shotgun (WGS) entry which is preliminary data.</text>
</comment>
<evidence type="ECO:0000313" key="17">
    <source>
        <dbReference type="Proteomes" id="UP000004931"/>
    </source>
</evidence>
<dbReference type="SUPFAM" id="SSF56645">
    <property type="entry name" value="Acyl-CoA dehydrogenase NM domain-like"/>
    <property type="match status" value="1"/>
</dbReference>
<dbReference type="FunFam" id="2.40.110.10:FF:000031">
    <property type="entry name" value="Acyl-CoA dehydrogenase, putative"/>
    <property type="match status" value="1"/>
</dbReference>
<dbReference type="InterPro" id="IPR037069">
    <property type="entry name" value="AcylCoA_DH/ox_N_sf"/>
</dbReference>
<comment type="cofactor">
    <cofactor evidence="1 10">
        <name>FAD</name>
        <dbReference type="ChEBI" id="CHEBI:57692"/>
    </cofactor>
</comment>
<protein>
    <recommendedName>
        <fullName evidence="9">3-methylmercaptopropionyl-CoA dehydrogenase</fullName>
        <ecNumber evidence="8">1.3.99.41</ecNumber>
    </recommendedName>
</protein>
<comment type="catalytic activity">
    <reaction evidence="6">
        <text>3-(methylsulfanyl)propanoyl-CoA + oxidized [electron-transfer flavoprotein] + H(+) = 3-(methylsulfanyl)acryloyl-CoA + reduced [electron-transfer flavoprotein]</text>
        <dbReference type="Rhea" id="RHEA:52612"/>
        <dbReference type="Rhea" id="RHEA-COMP:10685"/>
        <dbReference type="Rhea" id="RHEA-COMP:10686"/>
        <dbReference type="ChEBI" id="CHEBI:15378"/>
        <dbReference type="ChEBI" id="CHEBI:57692"/>
        <dbReference type="ChEBI" id="CHEBI:58307"/>
        <dbReference type="ChEBI" id="CHEBI:82815"/>
        <dbReference type="ChEBI" id="CHEBI:84994"/>
        <dbReference type="EC" id="1.3.99.41"/>
    </reaction>
    <physiologicalReaction direction="left-to-right" evidence="6">
        <dbReference type="Rhea" id="RHEA:52613"/>
    </physiologicalReaction>
</comment>
<dbReference type="Proteomes" id="UP000004931">
    <property type="component" value="Unassembled WGS sequence"/>
</dbReference>
<dbReference type="InterPro" id="IPR046373">
    <property type="entry name" value="Acyl-CoA_Oxase/DH_mid-dom_sf"/>
</dbReference>
<dbReference type="GO" id="GO:0016627">
    <property type="term" value="F:oxidoreductase activity, acting on the CH-CH group of donors"/>
    <property type="evidence" value="ECO:0007669"/>
    <property type="project" value="InterPro"/>
</dbReference>
<evidence type="ECO:0000256" key="1">
    <source>
        <dbReference type="ARBA" id="ARBA00001974"/>
    </source>
</evidence>
<dbReference type="InterPro" id="IPR025878">
    <property type="entry name" value="Acyl-CoA_dh-like_C_dom"/>
</dbReference>
<dbReference type="InterPro" id="IPR009100">
    <property type="entry name" value="AcylCoA_DH/oxidase_NM_dom_sf"/>
</dbReference>
<feature type="domain" description="Acyl-CoA dehydrogenase/oxidase N-terminal" evidence="14">
    <location>
        <begin position="79"/>
        <end position="157"/>
    </location>
</feature>
<dbReference type="GO" id="GO:0050660">
    <property type="term" value="F:flavin adenine dinucleotide binding"/>
    <property type="evidence" value="ECO:0007669"/>
    <property type="project" value="InterPro"/>
</dbReference>
<keyword evidence="4 10" id="KW-0274">FAD</keyword>
<reference evidence="16 17" key="1">
    <citation type="journal article" date="2010" name="J. Bacteriol.">
        <title>Genome sequence of the oligotrophic marine Gammaproteobacterium HTCC2143, isolated from the Oregon Coast.</title>
        <authorList>
            <person name="Oh H.M."/>
            <person name="Kang I."/>
            <person name="Ferriera S."/>
            <person name="Giovannoni S.J."/>
            <person name="Cho J.C."/>
        </authorList>
    </citation>
    <scope>NUCLEOTIDE SEQUENCE [LARGE SCALE GENOMIC DNA]</scope>
    <source>
        <strain evidence="16 17">HTCC2143</strain>
    </source>
</reference>
<keyword evidence="3 10" id="KW-0285">Flavoprotein</keyword>
<dbReference type="PANTHER" id="PTHR42803:SF1">
    <property type="entry name" value="BROAD-SPECIFICITY LINEAR ACYL-COA DEHYDROGENASE FADE5"/>
    <property type="match status" value="1"/>
</dbReference>
<dbReference type="InterPro" id="IPR036250">
    <property type="entry name" value="AcylCo_DH-like_C"/>
</dbReference>
<dbReference type="Gene3D" id="1.20.140.10">
    <property type="entry name" value="Butyryl-CoA Dehydrogenase, subunit A, domain 3"/>
    <property type="match status" value="1"/>
</dbReference>
<dbReference type="Pfam" id="PF12806">
    <property type="entry name" value="Acyl-CoA_dh_C"/>
    <property type="match status" value="1"/>
</dbReference>
<dbReference type="EMBL" id="AAVT01000003">
    <property type="protein sequence ID" value="EAW31468.1"/>
    <property type="molecule type" value="Genomic_DNA"/>
</dbReference>
<evidence type="ECO:0000313" key="16">
    <source>
        <dbReference type="EMBL" id="EAW31468.1"/>
    </source>
</evidence>
<dbReference type="Pfam" id="PF00441">
    <property type="entry name" value="Acyl-CoA_dh_1"/>
    <property type="match status" value="1"/>
</dbReference>
<evidence type="ECO:0000256" key="7">
    <source>
        <dbReference type="ARBA" id="ARBA00058683"/>
    </source>
</evidence>
<keyword evidence="5 10" id="KW-0560">Oxidoreductase</keyword>
<keyword evidence="17" id="KW-1185">Reference proteome</keyword>
<dbReference type="InterPro" id="IPR009075">
    <property type="entry name" value="AcylCo_DH/oxidase_C"/>
</dbReference>
<feature type="transmembrane region" description="Helical" evidence="11">
    <location>
        <begin position="512"/>
        <end position="534"/>
    </location>
</feature>
<evidence type="ECO:0000256" key="5">
    <source>
        <dbReference type="ARBA" id="ARBA00023002"/>
    </source>
</evidence>
<proteinExistence type="inferred from homology"/>
<evidence type="ECO:0000259" key="15">
    <source>
        <dbReference type="Pfam" id="PF12806"/>
    </source>
</evidence>
<keyword evidence="11" id="KW-0472">Membrane</keyword>
<evidence type="ECO:0000256" key="3">
    <source>
        <dbReference type="ARBA" id="ARBA00022630"/>
    </source>
</evidence>
<evidence type="ECO:0000256" key="11">
    <source>
        <dbReference type="SAM" id="Phobius"/>
    </source>
</evidence>
<dbReference type="Gene3D" id="1.10.540.10">
    <property type="entry name" value="Acyl-CoA dehydrogenase/oxidase, N-terminal domain"/>
    <property type="match status" value="1"/>
</dbReference>
<evidence type="ECO:0000256" key="4">
    <source>
        <dbReference type="ARBA" id="ARBA00022827"/>
    </source>
</evidence>
<keyword evidence="11" id="KW-0812">Transmembrane</keyword>
<sequence>MFEYSAPVKDMSFVLNELAGLSDLCELPRFEETNPELVDTVLEEAGKFAVGVLAPLNTAGDLNGAQCVDNAVVETAGFSQAYQQFVDGGWAALPGNPEYGGMGLPESVGLAAMEMWAAANMSFGLCPMLSQGAINAIESHASASIKNTYLEKMISGEWTGAMNLTESDAGSDLAVIRSSALPEKDYYRINGTKIYITWGDHQMTENVVHLVLARTPNAPEGVKGISLFLVPKFLVNSDGSIGDRNDVYAVSVEHKLGIHGSPTCVMSFGENEGAIGYLIGEENKGLAYMFTMMNHARLNVGGQGVAVSDRAYQQAAAYAKDRVQGQAPGDREKGSIIRHPDVRRMLMVMRSLTEASRALCYVTSSAFDHAHHAVDKQERTLANFRGELLTPIAKGWSTEVAQEVSSLGLQVHGGMGFIEETGAAQFMRDARITTIYEGTTGIQANDFVGRKLMRDEGREFGRLIEEVRATSDLLSVGGAEFSTITASLIEGAKTLEELSGWLLPRAKNNQQLPGAVAVNLLMAVGTVLGGWLLAKSSLIAKEKIQEDEPFYSAKMVTARFYAEQIMPRAGAYGKAVLSGHDSTMALRDDQF</sequence>
<comment type="function">
    <text evidence="7">Involved in the assimilation of dimethylsulphoniopropionate (DMSP), an important compound in the fixation of carbon in marine phytoplankton, by mediating the conversion of 3-(methylthio)propanoyl-CoA (MMPA-CoA) to 3-(methylthio)acryloyl-CoA (MTA-CoA).</text>
</comment>
<organism evidence="16 17">
    <name type="scientific">marine gamma proteobacterium HTCC2143</name>
    <dbReference type="NCBI Taxonomy" id="247633"/>
    <lineage>
        <taxon>Bacteria</taxon>
        <taxon>Pseudomonadati</taxon>
        <taxon>Pseudomonadota</taxon>
        <taxon>Gammaproteobacteria</taxon>
        <taxon>Cellvibrionales</taxon>
        <taxon>Spongiibacteraceae</taxon>
        <taxon>BD1-7 clade</taxon>
    </lineage>
</organism>
<dbReference type="PANTHER" id="PTHR42803">
    <property type="entry name" value="ACYL-COA DEHYDROGENASE"/>
    <property type="match status" value="1"/>
</dbReference>
<evidence type="ECO:0000256" key="10">
    <source>
        <dbReference type="RuleBase" id="RU362125"/>
    </source>
</evidence>
<feature type="domain" description="Acyl-CoA dehydrogenase/oxidase C-terminal" evidence="12">
    <location>
        <begin position="283"/>
        <end position="446"/>
    </location>
</feature>
<dbReference type="eggNOG" id="COG1960">
    <property type="taxonomic scope" value="Bacteria"/>
</dbReference>
<dbReference type="OrthoDB" id="9807883at2"/>
<dbReference type="AlphaFoldDB" id="A0YCE9"/>
<dbReference type="Gene3D" id="2.40.110.10">
    <property type="entry name" value="Butyryl-CoA Dehydrogenase, subunit A, domain 2"/>
    <property type="match status" value="1"/>
</dbReference>
<evidence type="ECO:0000256" key="2">
    <source>
        <dbReference type="ARBA" id="ARBA00009347"/>
    </source>
</evidence>
<dbReference type="Pfam" id="PF02771">
    <property type="entry name" value="Acyl-CoA_dh_N"/>
    <property type="match status" value="1"/>
</dbReference>
<dbReference type="EC" id="1.3.99.41" evidence="8"/>
<comment type="similarity">
    <text evidence="2 10">Belongs to the acyl-CoA dehydrogenase family.</text>
</comment>
<accession>A0YCE9</accession>
<dbReference type="InterPro" id="IPR006091">
    <property type="entry name" value="Acyl-CoA_Oxase/DH_mid-dom"/>
</dbReference>
<feature type="domain" description="Acyl-CoA oxidase/dehydrogenase middle" evidence="13">
    <location>
        <begin position="161"/>
        <end position="268"/>
    </location>
</feature>
<evidence type="ECO:0000259" key="13">
    <source>
        <dbReference type="Pfam" id="PF02770"/>
    </source>
</evidence>
<dbReference type="STRING" id="247633.GP2143_07959"/>
<gene>
    <name evidence="16" type="ORF">GP2143_07959</name>
</gene>
<dbReference type="SUPFAM" id="SSF47203">
    <property type="entry name" value="Acyl-CoA dehydrogenase C-terminal domain-like"/>
    <property type="match status" value="1"/>
</dbReference>
<dbReference type="InterPro" id="IPR052166">
    <property type="entry name" value="Diverse_Acyl-CoA_DH"/>
</dbReference>
<name>A0YCE9_9GAMM</name>